<accession>A0A183BLB7</accession>
<evidence type="ECO:0000256" key="1">
    <source>
        <dbReference type="SAM" id="SignalP"/>
    </source>
</evidence>
<sequence>MFTFANCLILIFFLFAATSSKLTDIQHQNLPHFWHNFMQENGIRDKKIEQMANEMDEIDPFIEKLSNLNQNSTLNELKHPAKQSLFFNLLELDNFYELVKVKAKIIARSDAPYVVPHNSMEA</sequence>
<evidence type="ECO:0000313" key="3">
    <source>
        <dbReference type="WBParaSite" id="GPLIN_000140200"/>
    </source>
</evidence>
<reference evidence="2" key="1">
    <citation type="submission" date="2014-05" db="EMBL/GenBank/DDBJ databases">
        <title>The genome and life-stage specific transcriptomes of Globodera pallida elucidate key aspects of plant parasitism by a cyst nematode.</title>
        <authorList>
            <person name="Cotton J.A."/>
            <person name="Lilley C.J."/>
            <person name="Jones L.M."/>
            <person name="Kikuchi T."/>
            <person name="Reid A.J."/>
            <person name="Thorpe P."/>
            <person name="Tsai I.J."/>
            <person name="Beasley H."/>
            <person name="Blok V."/>
            <person name="Cock P.J.A."/>
            <person name="Van den Akker S.E."/>
            <person name="Holroyd N."/>
            <person name="Hunt M."/>
            <person name="Mantelin S."/>
            <person name="Naghra H."/>
            <person name="Pain A."/>
            <person name="Palomares-Rius J.E."/>
            <person name="Zarowiecki M."/>
            <person name="Berriman M."/>
            <person name="Jones J.T."/>
            <person name="Urwin P.E."/>
        </authorList>
    </citation>
    <scope>NUCLEOTIDE SEQUENCE [LARGE SCALE GENOMIC DNA]</scope>
    <source>
        <strain evidence="2">Lindley</strain>
    </source>
</reference>
<keyword evidence="1" id="KW-0732">Signal</keyword>
<evidence type="ECO:0000313" key="2">
    <source>
        <dbReference type="Proteomes" id="UP000050741"/>
    </source>
</evidence>
<feature type="chain" id="PRO_5008146297" evidence="1">
    <location>
        <begin position="21"/>
        <end position="122"/>
    </location>
</feature>
<dbReference type="Proteomes" id="UP000050741">
    <property type="component" value="Unassembled WGS sequence"/>
</dbReference>
<keyword evidence="2" id="KW-1185">Reference proteome</keyword>
<organism evidence="2 3">
    <name type="scientific">Globodera pallida</name>
    <name type="common">Potato cyst nematode worm</name>
    <name type="synonym">Heterodera pallida</name>
    <dbReference type="NCBI Taxonomy" id="36090"/>
    <lineage>
        <taxon>Eukaryota</taxon>
        <taxon>Metazoa</taxon>
        <taxon>Ecdysozoa</taxon>
        <taxon>Nematoda</taxon>
        <taxon>Chromadorea</taxon>
        <taxon>Rhabditida</taxon>
        <taxon>Tylenchina</taxon>
        <taxon>Tylenchomorpha</taxon>
        <taxon>Tylenchoidea</taxon>
        <taxon>Heteroderidae</taxon>
        <taxon>Heteroderinae</taxon>
        <taxon>Globodera</taxon>
    </lineage>
</organism>
<name>A0A183BLB7_GLOPA</name>
<feature type="signal peptide" evidence="1">
    <location>
        <begin position="1"/>
        <end position="20"/>
    </location>
</feature>
<reference evidence="3" key="2">
    <citation type="submission" date="2016-06" db="UniProtKB">
        <authorList>
            <consortium name="WormBaseParasite"/>
        </authorList>
    </citation>
    <scope>IDENTIFICATION</scope>
</reference>
<dbReference type="AlphaFoldDB" id="A0A183BLB7"/>
<proteinExistence type="predicted"/>
<protein>
    <submittedName>
        <fullName evidence="3">Uncharacterized protein</fullName>
    </submittedName>
</protein>
<dbReference type="WBParaSite" id="GPLIN_000140200">
    <property type="protein sequence ID" value="GPLIN_000140200"/>
    <property type="gene ID" value="GPLIN_000140200"/>
</dbReference>